<evidence type="ECO:0000313" key="3">
    <source>
        <dbReference type="EMBL" id="PVX29415.1"/>
    </source>
</evidence>
<dbReference type="Gene3D" id="3.40.50.720">
    <property type="entry name" value="NAD(P)-binding Rossmann-like Domain"/>
    <property type="match status" value="1"/>
</dbReference>
<reference evidence="3 4" key="1">
    <citation type="submission" date="2018-05" db="EMBL/GenBank/DDBJ databases">
        <title>Description of Sphingomonas pokkalii sp nov, isolated from the rhizosphere of saline tolerant pokkali rice and its draft genome analysis.</title>
        <authorList>
            <person name="Menon R."/>
            <person name="Kumari S."/>
            <person name="Rameshkumar N."/>
        </authorList>
    </citation>
    <scope>NUCLEOTIDE SEQUENCE [LARGE SCALE GENOMIC DNA]</scope>
    <source>
        <strain evidence="3 4">L3B27</strain>
    </source>
</reference>
<dbReference type="PANTHER" id="PTHR43639">
    <property type="entry name" value="OXIDOREDUCTASE, SHORT-CHAIN DEHYDROGENASE/REDUCTASE FAMILY (AFU_ORTHOLOGUE AFUA_5G02870)"/>
    <property type="match status" value="1"/>
</dbReference>
<evidence type="ECO:0000256" key="2">
    <source>
        <dbReference type="ARBA" id="ARBA00023002"/>
    </source>
</evidence>
<evidence type="ECO:0000313" key="4">
    <source>
        <dbReference type="Proteomes" id="UP000245890"/>
    </source>
</evidence>
<dbReference type="NCBIfam" id="NF006597">
    <property type="entry name" value="PRK09134.1"/>
    <property type="match status" value="1"/>
</dbReference>
<dbReference type="RefSeq" id="WP_116468854.1">
    <property type="nucleotide sequence ID" value="NZ_QENQ01000001.1"/>
</dbReference>
<accession>A0A2U0SDR3</accession>
<dbReference type="PRINTS" id="PR00081">
    <property type="entry name" value="GDHRDH"/>
</dbReference>
<name>A0A2U0SDR3_9SPHN</name>
<dbReference type="Pfam" id="PF13561">
    <property type="entry name" value="adh_short_C2"/>
    <property type="match status" value="1"/>
</dbReference>
<proteinExistence type="inferred from homology"/>
<dbReference type="OrthoDB" id="9786360at2"/>
<dbReference type="AlphaFoldDB" id="A0A2U0SDR3"/>
<keyword evidence="4" id="KW-1185">Reference proteome</keyword>
<dbReference type="PRINTS" id="PR00080">
    <property type="entry name" value="SDRFAMILY"/>
</dbReference>
<dbReference type="InterPro" id="IPR036291">
    <property type="entry name" value="NAD(P)-bd_dom_sf"/>
</dbReference>
<keyword evidence="2" id="KW-0560">Oxidoreductase</keyword>
<dbReference type="InterPro" id="IPR002347">
    <property type="entry name" value="SDR_fam"/>
</dbReference>
<protein>
    <submittedName>
        <fullName evidence="3">Short chain dehydrogenase</fullName>
    </submittedName>
</protein>
<dbReference type="Proteomes" id="UP000245890">
    <property type="component" value="Unassembled WGS sequence"/>
</dbReference>
<comment type="caution">
    <text evidence="3">The sequence shown here is derived from an EMBL/GenBank/DDBJ whole genome shotgun (WGS) entry which is preliminary data.</text>
</comment>
<evidence type="ECO:0000256" key="1">
    <source>
        <dbReference type="ARBA" id="ARBA00006484"/>
    </source>
</evidence>
<dbReference type="SUPFAM" id="SSF51735">
    <property type="entry name" value="NAD(P)-binding Rossmann-fold domains"/>
    <property type="match status" value="1"/>
</dbReference>
<dbReference type="GO" id="GO:0016491">
    <property type="term" value="F:oxidoreductase activity"/>
    <property type="evidence" value="ECO:0007669"/>
    <property type="project" value="UniProtKB-KW"/>
</dbReference>
<sequence length="257" mass="27214">MPGRVLVTGGARRIGAAISRVLAARGWSVAIHHHHSPDEAERFAADLRGTGATIAVVSGELADPAVPAALVDACRSAFGGPLDAVVNNASLFAYDQAPITDYALLDRHMHVNLAAPVGLAMALAGQADLAEGAVVNLLDQKVGNLNPDFFSYTCSKLALQGATHMLAQKLAPRVRVNAVSPGLTLPSLDQTEEEFARTGTQNLLRRAVDPGDIATTIVHLLEGRSITGQNIYVDCGQHFVTRDSDVMFEGREHRPDA</sequence>
<organism evidence="3 4">
    <name type="scientific">Sphingomonas pokkalii</name>
    <dbReference type="NCBI Taxonomy" id="2175090"/>
    <lineage>
        <taxon>Bacteria</taxon>
        <taxon>Pseudomonadati</taxon>
        <taxon>Pseudomonadota</taxon>
        <taxon>Alphaproteobacteria</taxon>
        <taxon>Sphingomonadales</taxon>
        <taxon>Sphingomonadaceae</taxon>
        <taxon>Sphingomonas</taxon>
    </lineage>
</organism>
<comment type="similarity">
    <text evidence="1">Belongs to the short-chain dehydrogenases/reductases (SDR) family.</text>
</comment>
<dbReference type="PANTHER" id="PTHR43639:SF1">
    <property type="entry name" value="SHORT-CHAIN DEHYDROGENASE_REDUCTASE FAMILY PROTEIN"/>
    <property type="match status" value="1"/>
</dbReference>
<dbReference type="EMBL" id="QENQ01000001">
    <property type="protein sequence ID" value="PVX29415.1"/>
    <property type="molecule type" value="Genomic_DNA"/>
</dbReference>
<gene>
    <name evidence="3" type="ORF">DD559_08870</name>
</gene>